<accession>A0A9X3YS57</accession>
<evidence type="ECO:0000259" key="4">
    <source>
        <dbReference type="PROSITE" id="PS50110"/>
    </source>
</evidence>
<evidence type="ECO:0000259" key="5">
    <source>
        <dbReference type="PROSITE" id="PS50930"/>
    </source>
</evidence>
<dbReference type="Gene3D" id="2.40.50.1020">
    <property type="entry name" value="LytTr DNA-binding domain"/>
    <property type="match status" value="1"/>
</dbReference>
<dbReference type="EMBL" id="JAOVZO020000023">
    <property type="protein sequence ID" value="MDC8015998.1"/>
    <property type="molecule type" value="Genomic_DNA"/>
</dbReference>
<comment type="caution">
    <text evidence="6">The sequence shown here is derived from an EMBL/GenBank/DDBJ whole genome shotgun (WGS) entry which is preliminary data.</text>
</comment>
<keyword evidence="3" id="KW-0597">Phosphoprotein</keyword>
<dbReference type="RefSeq" id="WP_263543014.1">
    <property type="nucleotide sequence ID" value="NZ_JAOVZO020000023.1"/>
</dbReference>
<dbReference type="PANTHER" id="PTHR48111:SF3">
    <property type="entry name" value="TRANSCRIPTIONAL REGULATORY PROTEIN BTSR"/>
    <property type="match status" value="1"/>
</dbReference>
<proteinExistence type="predicted"/>
<dbReference type="GO" id="GO:0005829">
    <property type="term" value="C:cytosol"/>
    <property type="evidence" value="ECO:0007669"/>
    <property type="project" value="TreeGrafter"/>
</dbReference>
<keyword evidence="1" id="KW-0902">Two-component regulatory system</keyword>
<keyword evidence="2" id="KW-0238">DNA-binding</keyword>
<dbReference type="AlphaFoldDB" id="A0A9X3YS57"/>
<sequence length="244" mass="27127">MTALRVLVVDDEPLAREGVVARLAGRADFMVVGECANADDAARAIAELSPDVVFLDVRMPGVDGFGLLERLAPARRPHVVFLTAYDRFALRAFDAEAVDYLLKPIDDDRFARALERVRAARRSAELEAKESGGVEYPARFAVRVGRRVVVAHVSDIDWIEAIGDYCGLHTASKVHLLREPLHALEGRLDPRVFMRVHRSTIVRIDRVADLRAATNRDAVARLHDGTVLKVSRTYSEGLRKVLAR</sequence>
<dbReference type="PANTHER" id="PTHR48111">
    <property type="entry name" value="REGULATOR OF RPOS"/>
    <property type="match status" value="1"/>
</dbReference>
<dbReference type="GO" id="GO:0032993">
    <property type="term" value="C:protein-DNA complex"/>
    <property type="evidence" value="ECO:0007669"/>
    <property type="project" value="TreeGrafter"/>
</dbReference>
<dbReference type="PROSITE" id="PS50930">
    <property type="entry name" value="HTH_LYTTR"/>
    <property type="match status" value="1"/>
</dbReference>
<dbReference type="SMART" id="SM00850">
    <property type="entry name" value="LytTR"/>
    <property type="match status" value="1"/>
</dbReference>
<keyword evidence="7" id="KW-1185">Reference proteome</keyword>
<dbReference type="InterPro" id="IPR007492">
    <property type="entry name" value="LytTR_DNA-bd_dom"/>
</dbReference>
<dbReference type="Proteomes" id="UP001139971">
    <property type="component" value="Unassembled WGS sequence"/>
</dbReference>
<dbReference type="SMART" id="SM00448">
    <property type="entry name" value="REC"/>
    <property type="match status" value="1"/>
</dbReference>
<dbReference type="GO" id="GO:0000976">
    <property type="term" value="F:transcription cis-regulatory region binding"/>
    <property type="evidence" value="ECO:0007669"/>
    <property type="project" value="TreeGrafter"/>
</dbReference>
<dbReference type="Pfam" id="PF00072">
    <property type="entry name" value="Response_reg"/>
    <property type="match status" value="1"/>
</dbReference>
<reference evidence="6" key="1">
    <citation type="submission" date="2023-02" db="EMBL/GenBank/DDBJ databases">
        <title>Tahibacter soli sp. nov. isolated from soil.</title>
        <authorList>
            <person name="Baek J.H."/>
            <person name="Lee J.K."/>
            <person name="Choi D.G."/>
            <person name="Jeon C.O."/>
        </authorList>
    </citation>
    <scope>NUCLEOTIDE SEQUENCE</scope>
    <source>
        <strain evidence="6">BL</strain>
    </source>
</reference>
<protein>
    <submittedName>
        <fullName evidence="6">Response regulator</fullName>
    </submittedName>
</protein>
<feature type="domain" description="Response regulatory" evidence="4">
    <location>
        <begin position="5"/>
        <end position="118"/>
    </location>
</feature>
<evidence type="ECO:0000313" key="6">
    <source>
        <dbReference type="EMBL" id="MDC8015998.1"/>
    </source>
</evidence>
<evidence type="ECO:0000313" key="7">
    <source>
        <dbReference type="Proteomes" id="UP001139971"/>
    </source>
</evidence>
<dbReference type="PROSITE" id="PS50110">
    <property type="entry name" value="RESPONSE_REGULATORY"/>
    <property type="match status" value="1"/>
</dbReference>
<dbReference type="InterPro" id="IPR011006">
    <property type="entry name" value="CheY-like_superfamily"/>
</dbReference>
<dbReference type="GO" id="GO:0000156">
    <property type="term" value="F:phosphorelay response regulator activity"/>
    <property type="evidence" value="ECO:0007669"/>
    <property type="project" value="TreeGrafter"/>
</dbReference>
<organism evidence="6 7">
    <name type="scientific">Tahibacter soli</name>
    <dbReference type="NCBI Taxonomy" id="2983605"/>
    <lineage>
        <taxon>Bacteria</taxon>
        <taxon>Pseudomonadati</taxon>
        <taxon>Pseudomonadota</taxon>
        <taxon>Gammaproteobacteria</taxon>
        <taxon>Lysobacterales</taxon>
        <taxon>Rhodanobacteraceae</taxon>
        <taxon>Tahibacter</taxon>
    </lineage>
</organism>
<dbReference type="GO" id="GO:0006355">
    <property type="term" value="P:regulation of DNA-templated transcription"/>
    <property type="evidence" value="ECO:0007669"/>
    <property type="project" value="TreeGrafter"/>
</dbReference>
<dbReference type="SUPFAM" id="SSF52172">
    <property type="entry name" value="CheY-like"/>
    <property type="match status" value="1"/>
</dbReference>
<dbReference type="InterPro" id="IPR039420">
    <property type="entry name" value="WalR-like"/>
</dbReference>
<name>A0A9X3YS57_9GAMM</name>
<dbReference type="Gene3D" id="3.40.50.2300">
    <property type="match status" value="1"/>
</dbReference>
<evidence type="ECO:0000256" key="2">
    <source>
        <dbReference type="ARBA" id="ARBA00023125"/>
    </source>
</evidence>
<feature type="domain" description="HTH LytTR-type" evidence="5">
    <location>
        <begin position="140"/>
        <end position="244"/>
    </location>
</feature>
<evidence type="ECO:0000256" key="1">
    <source>
        <dbReference type="ARBA" id="ARBA00023012"/>
    </source>
</evidence>
<feature type="modified residue" description="4-aspartylphosphate" evidence="3">
    <location>
        <position position="56"/>
    </location>
</feature>
<dbReference type="InterPro" id="IPR001789">
    <property type="entry name" value="Sig_transdc_resp-reg_receiver"/>
</dbReference>
<evidence type="ECO:0000256" key="3">
    <source>
        <dbReference type="PROSITE-ProRule" id="PRU00169"/>
    </source>
</evidence>
<dbReference type="Pfam" id="PF04397">
    <property type="entry name" value="LytTR"/>
    <property type="match status" value="1"/>
</dbReference>
<gene>
    <name evidence="6" type="ORF">OD750_026025</name>
</gene>